<keyword evidence="2" id="KW-0539">Nucleus</keyword>
<dbReference type="GO" id="GO:0005634">
    <property type="term" value="C:nucleus"/>
    <property type="evidence" value="ECO:0007669"/>
    <property type="project" value="UniProtKB-SubCell"/>
</dbReference>
<dbReference type="PANTHER" id="PTHR13129:SF4">
    <property type="entry name" value="DDB1- AND CUL4-ASSOCIATED FACTOR 1"/>
    <property type="match status" value="1"/>
</dbReference>
<dbReference type="EMBL" id="WJQU01000001">
    <property type="protein sequence ID" value="KAJ6646012.1"/>
    <property type="molecule type" value="Genomic_DNA"/>
</dbReference>
<evidence type="ECO:0000313" key="4">
    <source>
        <dbReference type="Proteomes" id="UP001151699"/>
    </source>
</evidence>
<name>A0A9Q0S5B6_9DIPT</name>
<reference evidence="3" key="1">
    <citation type="submission" date="2022-07" db="EMBL/GenBank/DDBJ databases">
        <authorList>
            <person name="Trinca V."/>
            <person name="Uliana J.V.C."/>
            <person name="Torres T.T."/>
            <person name="Ward R.J."/>
            <person name="Monesi N."/>
        </authorList>
    </citation>
    <scope>NUCLEOTIDE SEQUENCE</scope>
    <source>
        <strain evidence="3">HSMRA1968</strain>
        <tissue evidence="3">Whole embryos</tissue>
    </source>
</reference>
<comment type="subcellular location">
    <subcellularLocation>
        <location evidence="1">Nucleus</location>
    </subcellularLocation>
</comment>
<sequence>MARMIRKYGDILTCCDFTPCSTGVVVGMVGGRVKVYNSKNGNECITHYCHENTVRYVKCSKNGTLLLTSSFHTQPGAKMWNIEQNQFLMKLHFAGDEYLEFSNLNEDKIVGTKATVDGVLWDVRSGEQIYKFEMSSQTFSGVFYPNALEIVSDDKVWDMRTLRLLRTVPELEGSMVKFSPQNVIYAVGSETRYLLGITPIRTLLFMSQSFKTLDGNNYSTIKIKNAGGRICDLCVNRNGSEIALVENRQTDSVLRIYSVGKRKEEDDEDDTGGKIDFYFNKISTHRDQISQFPERTNTTTLEF</sequence>
<dbReference type="Proteomes" id="UP001151699">
    <property type="component" value="Chromosome A"/>
</dbReference>
<evidence type="ECO:0000256" key="2">
    <source>
        <dbReference type="ARBA" id="ARBA00023242"/>
    </source>
</evidence>
<gene>
    <name evidence="3" type="primary">mahj_6</name>
    <name evidence="3" type="ORF">Bhyg_01221</name>
</gene>
<protein>
    <submittedName>
        <fullName evidence="3">Protein mahjong</fullName>
    </submittedName>
</protein>
<proteinExistence type="predicted"/>
<dbReference type="InterPro" id="IPR033270">
    <property type="entry name" value="VPRBP/DCAF1"/>
</dbReference>
<dbReference type="AlphaFoldDB" id="A0A9Q0S5B6"/>
<dbReference type="SUPFAM" id="SSF50978">
    <property type="entry name" value="WD40 repeat-like"/>
    <property type="match status" value="1"/>
</dbReference>
<dbReference type="Gene3D" id="2.130.10.10">
    <property type="entry name" value="YVTN repeat-like/Quinoprotein amine dehydrogenase"/>
    <property type="match status" value="2"/>
</dbReference>
<dbReference type="InterPro" id="IPR015943">
    <property type="entry name" value="WD40/YVTN_repeat-like_dom_sf"/>
</dbReference>
<keyword evidence="4" id="KW-1185">Reference proteome</keyword>
<dbReference type="GO" id="GO:0016567">
    <property type="term" value="P:protein ubiquitination"/>
    <property type="evidence" value="ECO:0007669"/>
    <property type="project" value="InterPro"/>
</dbReference>
<evidence type="ECO:0000313" key="3">
    <source>
        <dbReference type="EMBL" id="KAJ6646012.1"/>
    </source>
</evidence>
<dbReference type="OrthoDB" id="8056091at2759"/>
<dbReference type="InterPro" id="IPR036322">
    <property type="entry name" value="WD40_repeat_dom_sf"/>
</dbReference>
<comment type="caution">
    <text evidence="3">The sequence shown here is derived from an EMBL/GenBank/DDBJ whole genome shotgun (WGS) entry which is preliminary data.</text>
</comment>
<accession>A0A9Q0S5B6</accession>
<dbReference type="PANTHER" id="PTHR13129">
    <property type="entry name" value="VPRBP PROTEIN-RELATED"/>
    <property type="match status" value="1"/>
</dbReference>
<dbReference type="GO" id="GO:0080008">
    <property type="term" value="C:Cul4-RING E3 ubiquitin ligase complex"/>
    <property type="evidence" value="ECO:0007669"/>
    <property type="project" value="TreeGrafter"/>
</dbReference>
<evidence type="ECO:0000256" key="1">
    <source>
        <dbReference type="ARBA" id="ARBA00004123"/>
    </source>
</evidence>
<organism evidence="3 4">
    <name type="scientific">Pseudolycoriella hygida</name>
    <dbReference type="NCBI Taxonomy" id="35572"/>
    <lineage>
        <taxon>Eukaryota</taxon>
        <taxon>Metazoa</taxon>
        <taxon>Ecdysozoa</taxon>
        <taxon>Arthropoda</taxon>
        <taxon>Hexapoda</taxon>
        <taxon>Insecta</taxon>
        <taxon>Pterygota</taxon>
        <taxon>Neoptera</taxon>
        <taxon>Endopterygota</taxon>
        <taxon>Diptera</taxon>
        <taxon>Nematocera</taxon>
        <taxon>Sciaroidea</taxon>
        <taxon>Sciaridae</taxon>
        <taxon>Pseudolycoriella</taxon>
    </lineage>
</organism>